<organism evidence="1 2">
    <name type="scientific">Arthrobacter livingstonensis</name>
    <dbReference type="NCBI Taxonomy" id="670078"/>
    <lineage>
        <taxon>Bacteria</taxon>
        <taxon>Bacillati</taxon>
        <taxon>Actinomycetota</taxon>
        <taxon>Actinomycetes</taxon>
        <taxon>Micrococcales</taxon>
        <taxon>Micrococcaceae</taxon>
        <taxon>Arthrobacter</taxon>
    </lineage>
</organism>
<dbReference type="AlphaFoldDB" id="A0A2V5LD69"/>
<evidence type="ECO:0000313" key="2">
    <source>
        <dbReference type="Proteomes" id="UP000247832"/>
    </source>
</evidence>
<evidence type="ECO:0000313" key="1">
    <source>
        <dbReference type="EMBL" id="PYI68524.1"/>
    </source>
</evidence>
<name>A0A2V5LD69_9MICC</name>
<sequence length="154" mass="15783">MLICAGLGAASCSGPSLPTAAEAGPRLQQLSTDLAGALARAYPGKSWLPVQGQETRRVKNDDGTCVLTIGTLRSKDSLREVSGGWDSVMKTVNPILKEGGFPSISGTDSLKGGFTGISSTDSHGGELKISEKGATDISLQSKVSDKDCSSTLAP</sequence>
<reference evidence="1 2" key="1">
    <citation type="submission" date="2018-05" db="EMBL/GenBank/DDBJ databases">
        <title>Genetic diversity of glacier-inhabiting Cryobacterium bacteria in China and description of Cryobacterium mengkeensis sp. nov. and Arthrobacter glacialis sp. nov.</title>
        <authorList>
            <person name="Liu Q."/>
            <person name="Xin Y.-H."/>
        </authorList>
    </citation>
    <scope>NUCLEOTIDE SEQUENCE [LARGE SCALE GENOMIC DNA]</scope>
    <source>
        <strain evidence="1 2">LI2</strain>
    </source>
</reference>
<dbReference type="Proteomes" id="UP000247832">
    <property type="component" value="Unassembled WGS sequence"/>
</dbReference>
<protein>
    <submittedName>
        <fullName evidence="1">Uncharacterized protein</fullName>
    </submittedName>
</protein>
<accession>A0A2V5LD69</accession>
<comment type="caution">
    <text evidence="1">The sequence shown here is derived from an EMBL/GenBank/DDBJ whole genome shotgun (WGS) entry which is preliminary data.</text>
</comment>
<keyword evidence="2" id="KW-1185">Reference proteome</keyword>
<gene>
    <name evidence="1" type="ORF">CVV68_06910</name>
</gene>
<dbReference type="EMBL" id="QJVD01000005">
    <property type="protein sequence ID" value="PYI68524.1"/>
    <property type="molecule type" value="Genomic_DNA"/>
</dbReference>
<proteinExistence type="predicted"/>